<sequence length="118" mass="13349">MNSSLISPVHDKLDFKQCGEHKHEAICWSNKFDNLPKGYNCGCPSVGFVSIPDSDVDQDVQVKTQGEHQLKHLVKAECRITICKVWDLYNHHSSMMSAVHAAGVGVWCEETAIFIEWY</sequence>
<evidence type="ECO:0000313" key="2">
    <source>
        <dbReference type="Proteomes" id="UP001159363"/>
    </source>
</evidence>
<reference evidence="1 2" key="1">
    <citation type="submission" date="2023-02" db="EMBL/GenBank/DDBJ databases">
        <title>LHISI_Scaffold_Assembly.</title>
        <authorList>
            <person name="Stuart O.P."/>
            <person name="Cleave R."/>
            <person name="Magrath M.J.L."/>
            <person name="Mikheyev A.S."/>
        </authorList>
    </citation>
    <scope>NUCLEOTIDE SEQUENCE [LARGE SCALE GENOMIC DNA]</scope>
    <source>
        <strain evidence="1">Daus_M_001</strain>
        <tissue evidence="1">Leg muscle</tissue>
    </source>
</reference>
<dbReference type="EMBL" id="JARBHB010000006">
    <property type="protein sequence ID" value="KAJ8881605.1"/>
    <property type="molecule type" value="Genomic_DNA"/>
</dbReference>
<name>A0ABQ9HBH4_9NEOP</name>
<keyword evidence="2" id="KW-1185">Reference proteome</keyword>
<proteinExistence type="predicted"/>
<evidence type="ECO:0000313" key="1">
    <source>
        <dbReference type="EMBL" id="KAJ8881605.1"/>
    </source>
</evidence>
<gene>
    <name evidence="1" type="ORF">PR048_018091</name>
</gene>
<dbReference type="Proteomes" id="UP001159363">
    <property type="component" value="Chromosome 5"/>
</dbReference>
<accession>A0ABQ9HBH4</accession>
<protein>
    <submittedName>
        <fullName evidence="1">Uncharacterized protein</fullName>
    </submittedName>
</protein>
<comment type="caution">
    <text evidence="1">The sequence shown here is derived from an EMBL/GenBank/DDBJ whole genome shotgun (WGS) entry which is preliminary data.</text>
</comment>
<organism evidence="1 2">
    <name type="scientific">Dryococelus australis</name>
    <dbReference type="NCBI Taxonomy" id="614101"/>
    <lineage>
        <taxon>Eukaryota</taxon>
        <taxon>Metazoa</taxon>
        <taxon>Ecdysozoa</taxon>
        <taxon>Arthropoda</taxon>
        <taxon>Hexapoda</taxon>
        <taxon>Insecta</taxon>
        <taxon>Pterygota</taxon>
        <taxon>Neoptera</taxon>
        <taxon>Polyneoptera</taxon>
        <taxon>Phasmatodea</taxon>
        <taxon>Verophasmatodea</taxon>
        <taxon>Anareolatae</taxon>
        <taxon>Phasmatidae</taxon>
        <taxon>Eurycanthinae</taxon>
        <taxon>Dryococelus</taxon>
    </lineage>
</organism>